<feature type="transmembrane region" description="Helical" evidence="13">
    <location>
        <begin position="43"/>
        <end position="65"/>
    </location>
</feature>
<dbReference type="GO" id="GO:0005886">
    <property type="term" value="C:plasma membrane"/>
    <property type="evidence" value="ECO:0007669"/>
    <property type="project" value="UniProtKB-SubCell"/>
</dbReference>
<keyword evidence="6" id="KW-0769">Symport</keyword>
<keyword evidence="7 13" id="KW-1133">Transmembrane helix</keyword>
<organism evidence="14 15">
    <name type="scientific">Geoglobus acetivorans</name>
    <dbReference type="NCBI Taxonomy" id="565033"/>
    <lineage>
        <taxon>Archaea</taxon>
        <taxon>Methanobacteriati</taxon>
        <taxon>Methanobacteriota</taxon>
        <taxon>Archaeoglobi</taxon>
        <taxon>Archaeoglobales</taxon>
        <taxon>Archaeoglobaceae</taxon>
        <taxon>Geoglobus</taxon>
    </lineage>
</organism>
<feature type="transmembrane region" description="Helical" evidence="13">
    <location>
        <begin position="183"/>
        <end position="203"/>
    </location>
</feature>
<protein>
    <submittedName>
        <fullName evidence="14">Na /solute symporter</fullName>
    </submittedName>
</protein>
<dbReference type="PROSITE" id="PS50283">
    <property type="entry name" value="NA_SOLUT_SYMP_3"/>
    <property type="match status" value="1"/>
</dbReference>
<dbReference type="GeneID" id="24798728"/>
<comment type="subcellular location">
    <subcellularLocation>
        <location evidence="1">Cell membrane</location>
        <topology evidence="1">Multi-pass membrane protein</topology>
    </subcellularLocation>
</comment>
<keyword evidence="10 13" id="KW-0472">Membrane</keyword>
<keyword evidence="11" id="KW-0739">Sodium transport</keyword>
<accession>A0A0A7GJP7</accession>
<evidence type="ECO:0000256" key="12">
    <source>
        <dbReference type="RuleBase" id="RU362091"/>
    </source>
</evidence>
<feature type="transmembrane region" description="Helical" evidence="13">
    <location>
        <begin position="350"/>
        <end position="367"/>
    </location>
</feature>
<evidence type="ECO:0000256" key="9">
    <source>
        <dbReference type="ARBA" id="ARBA00023065"/>
    </source>
</evidence>
<reference evidence="14 15" key="1">
    <citation type="journal article" date="2015" name="Appl. Environ. Microbiol.">
        <title>The Geoglobus acetivorans genome: Fe(III) reduction, acetate utilization, autotrophic growth, and degradation of aromatic compounds in a hyperthermophilic archaeon.</title>
        <authorList>
            <person name="Mardanov A.V."/>
            <person name="Slododkina G.B."/>
            <person name="Slobodkin A.I."/>
            <person name="Beletsky A.V."/>
            <person name="Gavrilov S.N."/>
            <person name="Kublanov I.V."/>
            <person name="Bonch-Osmolovskaya E.A."/>
            <person name="Skryabin K.G."/>
            <person name="Ravin N.V."/>
        </authorList>
    </citation>
    <scope>NUCLEOTIDE SEQUENCE [LARGE SCALE GENOMIC DNA]</scope>
    <source>
        <strain evidence="14 15">SBH6</strain>
    </source>
</reference>
<keyword evidence="3" id="KW-0813">Transport</keyword>
<evidence type="ECO:0000256" key="5">
    <source>
        <dbReference type="ARBA" id="ARBA00022692"/>
    </source>
</evidence>
<dbReference type="Pfam" id="PF00474">
    <property type="entry name" value="SSF"/>
    <property type="match status" value="1"/>
</dbReference>
<dbReference type="eggNOG" id="arCOG01316">
    <property type="taxonomic scope" value="Archaea"/>
</dbReference>
<keyword evidence="8" id="KW-0915">Sodium</keyword>
<evidence type="ECO:0000256" key="3">
    <source>
        <dbReference type="ARBA" id="ARBA00022448"/>
    </source>
</evidence>
<dbReference type="KEGG" id="gac:GACE_2166"/>
<dbReference type="CDD" id="cd10322">
    <property type="entry name" value="SLC5sbd"/>
    <property type="match status" value="1"/>
</dbReference>
<feature type="transmembrane region" description="Helical" evidence="13">
    <location>
        <begin position="423"/>
        <end position="440"/>
    </location>
</feature>
<feature type="transmembrane region" description="Helical" evidence="13">
    <location>
        <begin position="6"/>
        <end position="22"/>
    </location>
</feature>
<evidence type="ECO:0000256" key="8">
    <source>
        <dbReference type="ARBA" id="ARBA00023053"/>
    </source>
</evidence>
<evidence type="ECO:0000256" key="6">
    <source>
        <dbReference type="ARBA" id="ARBA00022847"/>
    </source>
</evidence>
<dbReference type="GO" id="GO:0015293">
    <property type="term" value="F:symporter activity"/>
    <property type="evidence" value="ECO:0007669"/>
    <property type="project" value="UniProtKB-KW"/>
</dbReference>
<comment type="similarity">
    <text evidence="2 12">Belongs to the sodium:solute symporter (SSF) (TC 2.A.21) family.</text>
</comment>
<dbReference type="Gene3D" id="1.20.1730.10">
    <property type="entry name" value="Sodium/glucose cotransporter"/>
    <property type="match status" value="1"/>
</dbReference>
<feature type="transmembrane region" description="Helical" evidence="13">
    <location>
        <begin position="262"/>
        <end position="284"/>
    </location>
</feature>
<dbReference type="PANTHER" id="PTHR48086:SF3">
    <property type="entry name" value="SODIUM_PROLINE SYMPORTER"/>
    <property type="match status" value="1"/>
</dbReference>
<evidence type="ECO:0000256" key="4">
    <source>
        <dbReference type="ARBA" id="ARBA00022475"/>
    </source>
</evidence>
<keyword evidence="5 13" id="KW-0812">Transmembrane</keyword>
<evidence type="ECO:0000313" key="15">
    <source>
        <dbReference type="Proteomes" id="UP000030624"/>
    </source>
</evidence>
<evidence type="ECO:0000256" key="1">
    <source>
        <dbReference type="ARBA" id="ARBA00004651"/>
    </source>
</evidence>
<dbReference type="RefSeq" id="WP_048093305.1">
    <property type="nucleotide sequence ID" value="NZ_CP009552.1"/>
</dbReference>
<feature type="transmembrane region" description="Helical" evidence="13">
    <location>
        <begin position="313"/>
        <end position="338"/>
    </location>
</feature>
<feature type="transmembrane region" description="Helical" evidence="13">
    <location>
        <begin position="223"/>
        <end position="241"/>
    </location>
</feature>
<dbReference type="STRING" id="565033.GACE_2166"/>
<name>A0A0A7GJP7_GEOAI</name>
<feature type="transmembrane region" description="Helical" evidence="13">
    <location>
        <begin position="373"/>
        <end position="393"/>
    </location>
</feature>
<evidence type="ECO:0000256" key="7">
    <source>
        <dbReference type="ARBA" id="ARBA00022989"/>
    </source>
</evidence>
<dbReference type="GO" id="GO:0006814">
    <property type="term" value="P:sodium ion transport"/>
    <property type="evidence" value="ECO:0007669"/>
    <property type="project" value="UniProtKB-KW"/>
</dbReference>
<keyword evidence="9" id="KW-0406">Ion transport</keyword>
<evidence type="ECO:0000313" key="14">
    <source>
        <dbReference type="EMBL" id="AIY91187.1"/>
    </source>
</evidence>
<dbReference type="InterPro" id="IPR038377">
    <property type="entry name" value="Na/Glc_symporter_sf"/>
</dbReference>
<feature type="transmembrane region" description="Helical" evidence="13">
    <location>
        <begin position="400"/>
        <end position="417"/>
    </location>
</feature>
<evidence type="ECO:0000256" key="2">
    <source>
        <dbReference type="ARBA" id="ARBA00006434"/>
    </source>
</evidence>
<proteinExistence type="inferred from homology"/>
<keyword evidence="4" id="KW-1003">Cell membrane</keyword>
<feature type="transmembrane region" description="Helical" evidence="13">
    <location>
        <begin position="152"/>
        <end position="171"/>
    </location>
</feature>
<dbReference type="AlphaFoldDB" id="A0A0A7GJP7"/>
<gene>
    <name evidence="14" type="ORF">GACE_2166</name>
</gene>
<dbReference type="InterPro" id="IPR050277">
    <property type="entry name" value="Sodium:Solute_Symporter"/>
</dbReference>
<evidence type="ECO:0000256" key="13">
    <source>
        <dbReference type="SAM" id="Phobius"/>
    </source>
</evidence>
<evidence type="ECO:0000256" key="10">
    <source>
        <dbReference type="ARBA" id="ARBA00023136"/>
    </source>
</evidence>
<dbReference type="Proteomes" id="UP000030624">
    <property type="component" value="Chromosome"/>
</dbReference>
<sequence>MNSFIALVLFYAATGTAIAVYARKRGFKDDADYYIAGRNVGGIISALTYAATTYSAFMMVGLVGLSYASGVGAYGFEMFYLVGTLMLLSYYAPKIWRMSREYNAVSPAELVGKRFGEKTAMAIAIVSLIALIPYTSSQLIGVSLILEKMAGISFYTGLAISAILIALWAFIGGLRGVAWTDALQGVIMLLAAFMAIGYVFSLNPGFAGEVAELGDLMQVPNKIWSPQLFIKLTVPWFFFALTNPQVFQRLFIPKDERALKRMVVYFGVFGLIYTIVVTLIGLNLRVMAVKGMFPLIKDRDMVMPALLSIMPEWMALIIALSILAAAITTANSIILSLSSMVSRDMFKNQFAGRASIVVLTIAVALFASTRPSYIVELSVMSSSLLLSTLPLVIALVHTEYRRGIEALVAGFIVAVAASKAGLWYGGVLTLVTGFAVLIAVNKLKRI</sequence>
<dbReference type="PANTHER" id="PTHR48086">
    <property type="entry name" value="SODIUM/PROLINE SYMPORTER-RELATED"/>
    <property type="match status" value="1"/>
</dbReference>
<feature type="transmembrane region" description="Helical" evidence="13">
    <location>
        <begin position="71"/>
        <end position="92"/>
    </location>
</feature>
<evidence type="ECO:0000256" key="11">
    <source>
        <dbReference type="ARBA" id="ARBA00023201"/>
    </source>
</evidence>
<dbReference type="InterPro" id="IPR001734">
    <property type="entry name" value="Na/solute_symporter"/>
</dbReference>
<dbReference type="HOGENOM" id="CLU_018808_15_0_2"/>
<feature type="transmembrane region" description="Helical" evidence="13">
    <location>
        <begin position="122"/>
        <end position="146"/>
    </location>
</feature>
<dbReference type="EMBL" id="CP009552">
    <property type="protein sequence ID" value="AIY91187.1"/>
    <property type="molecule type" value="Genomic_DNA"/>
</dbReference>